<dbReference type="HOGENOM" id="CLU_016542_0_0_1"/>
<dbReference type="OrthoDB" id="203099at2759"/>
<dbReference type="eggNOG" id="KOG2296">
    <property type="taxonomic scope" value="Eukaryota"/>
</dbReference>
<evidence type="ECO:0000313" key="9">
    <source>
        <dbReference type="Proteomes" id="UP000011777"/>
    </source>
</evidence>
<feature type="transmembrane region" description="Helical" evidence="7">
    <location>
        <begin position="6"/>
        <end position="24"/>
    </location>
</feature>
<protein>
    <submittedName>
        <fullName evidence="8">Uncharacterized protein</fullName>
    </submittedName>
</protein>
<keyword evidence="5 7" id="KW-0472">Membrane</keyword>
<comment type="similarity">
    <text evidence="2">Belongs to the LIMR family.</text>
</comment>
<dbReference type="Pfam" id="PF04791">
    <property type="entry name" value="LMBR1"/>
    <property type="match status" value="1"/>
</dbReference>
<reference evidence="8 9" key="1">
    <citation type="submission" date="2013-02" db="EMBL/GenBank/DDBJ databases">
        <title>Genome sequence of Candida maltosa Xu316, a potential industrial strain for xylitol and ethanol production.</title>
        <authorList>
            <person name="Yu J."/>
            <person name="Wang Q."/>
            <person name="Geng X."/>
            <person name="Bao W."/>
            <person name="He P."/>
            <person name="Cai J."/>
        </authorList>
    </citation>
    <scope>NUCLEOTIDE SEQUENCE [LARGE SCALE GENOMIC DNA]</scope>
    <source>
        <strain evidence="9">Xu316</strain>
    </source>
</reference>
<keyword evidence="3 7" id="KW-0812">Transmembrane</keyword>
<feature type="transmembrane region" description="Helical" evidence="7">
    <location>
        <begin position="477"/>
        <end position="494"/>
    </location>
</feature>
<dbReference type="Proteomes" id="UP000011777">
    <property type="component" value="Unassembled WGS sequence"/>
</dbReference>
<feature type="transmembrane region" description="Helical" evidence="7">
    <location>
        <begin position="82"/>
        <end position="100"/>
    </location>
</feature>
<dbReference type="InterPro" id="IPR051584">
    <property type="entry name" value="GPCR-associated_LMBR1"/>
</dbReference>
<evidence type="ECO:0000313" key="8">
    <source>
        <dbReference type="EMBL" id="EMG50070.1"/>
    </source>
</evidence>
<evidence type="ECO:0000256" key="4">
    <source>
        <dbReference type="ARBA" id="ARBA00022989"/>
    </source>
</evidence>
<keyword evidence="4 7" id="KW-1133">Transmembrane helix</keyword>
<dbReference type="OMA" id="QLERICY"/>
<organism evidence="8 9">
    <name type="scientific">Candida maltosa (strain Xu316)</name>
    <name type="common">Yeast</name>
    <dbReference type="NCBI Taxonomy" id="1245528"/>
    <lineage>
        <taxon>Eukaryota</taxon>
        <taxon>Fungi</taxon>
        <taxon>Dikarya</taxon>
        <taxon>Ascomycota</taxon>
        <taxon>Saccharomycotina</taxon>
        <taxon>Pichiomycetes</taxon>
        <taxon>Debaryomycetaceae</taxon>
        <taxon>Candida/Lodderomyces clade</taxon>
        <taxon>Candida</taxon>
    </lineage>
</organism>
<feature type="transmembrane region" description="Helical" evidence="7">
    <location>
        <begin position="346"/>
        <end position="365"/>
    </location>
</feature>
<evidence type="ECO:0000256" key="2">
    <source>
        <dbReference type="ARBA" id="ARBA00010487"/>
    </source>
</evidence>
<feature type="transmembrane region" description="Helical" evidence="7">
    <location>
        <begin position="150"/>
        <end position="167"/>
    </location>
</feature>
<comment type="subcellular location">
    <subcellularLocation>
        <location evidence="1">Membrane</location>
        <topology evidence="1">Multi-pass membrane protein</topology>
    </subcellularLocation>
</comment>
<dbReference type="PANTHER" id="PTHR21355">
    <property type="entry name" value="G-PROTEIN COUPLED RECEPTOR-ASSOCIATED PROTEIN LMBRD2"/>
    <property type="match status" value="1"/>
</dbReference>
<gene>
    <name evidence="8" type="ORF">G210_4916</name>
</gene>
<feature type="transmembrane region" description="Helical" evidence="7">
    <location>
        <begin position="428"/>
        <end position="451"/>
    </location>
</feature>
<sequence length="641" mass="75281">MWIATVIFYILTLLLSLFGIQYHINIFKYPAYFTIPLTLAVFIPLSIIFLLPLDYVTHNSSNAIPWISLPDKVILYMWKSNYWITFLLTWLILPMLLEFYRSGHNTTLSKIKDALKENLKFQLIMLTIAVFNILYLMFEVGLSFNNLKLMVIAMSHLYSLILATWLMGHGLVSTSRNCWIQGSVIKELNHKYAKLPKLVDDLEDTKVSFREDVLQVLTLKQNYTSDALEDFEFRDWILKLYTLIPGHFREQVERQYSHHNANIQREEITNDFMTKLDSKFNMNLHRFVGYESSYNLLISSIIRLEDVINATGRGELTFRIDNHRVLVSPRFNFIYWYYMRPIGNKVASFFLWIVSFIILQSEFFHSTKMSLLNVVIYSTGISKVGWLQFFVSAATFGYMLFAAVSSLTQLKIFNMYHLVRRDSDPVSASWFAMYIARLTIPLSYNFLTLFVNRASIFEDWYGQSIHLTGLFNLLNNWIPRLILIPVLLNIFHIYDKLKKKIGFDDSWSSFDDDDLVTSTDIAKSIVNREMSRRNLQLREFNLTNRNSENLADLNYERNRREFHDSLTNRLDESEPDLESEPIFYNGSIVNNTTNGLWSKLNNTFGWIAGRNNNNNNNRPYRDEEPLENFNYDDDADENLIV</sequence>
<dbReference type="InterPro" id="IPR006876">
    <property type="entry name" value="LMBR1-like_membr_prot"/>
</dbReference>
<evidence type="ECO:0000256" key="7">
    <source>
        <dbReference type="SAM" id="Phobius"/>
    </source>
</evidence>
<accession>M3K490</accession>
<dbReference type="AlphaFoldDB" id="M3K490"/>
<dbReference type="GO" id="GO:0016020">
    <property type="term" value="C:membrane"/>
    <property type="evidence" value="ECO:0007669"/>
    <property type="project" value="UniProtKB-SubCell"/>
</dbReference>
<evidence type="ECO:0000256" key="6">
    <source>
        <dbReference type="SAM" id="MobiDB-lite"/>
    </source>
</evidence>
<evidence type="ECO:0000256" key="1">
    <source>
        <dbReference type="ARBA" id="ARBA00004141"/>
    </source>
</evidence>
<name>M3K490_CANMX</name>
<feature type="transmembrane region" description="Helical" evidence="7">
    <location>
        <begin position="121"/>
        <end position="138"/>
    </location>
</feature>
<evidence type="ECO:0000256" key="5">
    <source>
        <dbReference type="ARBA" id="ARBA00023136"/>
    </source>
</evidence>
<keyword evidence="9" id="KW-1185">Reference proteome</keyword>
<feature type="transmembrane region" description="Helical" evidence="7">
    <location>
        <begin position="385"/>
        <end position="407"/>
    </location>
</feature>
<feature type="transmembrane region" description="Helical" evidence="7">
    <location>
        <begin position="31"/>
        <end position="51"/>
    </location>
</feature>
<dbReference type="PANTHER" id="PTHR21355:SF0">
    <property type="entry name" value="G-PROTEIN COUPLED RECEPTOR-ASSOCIATED PROTEIN LMBRD2"/>
    <property type="match status" value="1"/>
</dbReference>
<proteinExistence type="inferred from homology"/>
<dbReference type="EMBL" id="AOGT01000378">
    <property type="protein sequence ID" value="EMG50070.1"/>
    <property type="molecule type" value="Genomic_DNA"/>
</dbReference>
<comment type="caution">
    <text evidence="8">The sequence shown here is derived from an EMBL/GenBank/DDBJ whole genome shotgun (WGS) entry which is preliminary data.</text>
</comment>
<feature type="region of interest" description="Disordered" evidence="6">
    <location>
        <begin position="611"/>
        <end position="633"/>
    </location>
</feature>
<feature type="compositionally biased region" description="Acidic residues" evidence="6">
    <location>
        <begin position="624"/>
        <end position="633"/>
    </location>
</feature>
<evidence type="ECO:0000256" key="3">
    <source>
        <dbReference type="ARBA" id="ARBA00022692"/>
    </source>
</evidence>